<organism evidence="3 4">
    <name type="scientific">Candidatus Brachybacterium merdavium</name>
    <dbReference type="NCBI Taxonomy" id="2838513"/>
    <lineage>
        <taxon>Bacteria</taxon>
        <taxon>Bacillati</taxon>
        <taxon>Actinomycetota</taxon>
        <taxon>Actinomycetes</taxon>
        <taxon>Micrococcales</taxon>
        <taxon>Dermabacteraceae</taxon>
        <taxon>Brachybacterium</taxon>
    </lineage>
</organism>
<evidence type="ECO:0000259" key="2">
    <source>
        <dbReference type="PROSITE" id="PS51186"/>
    </source>
</evidence>
<dbReference type="Pfam" id="PF13302">
    <property type="entry name" value="Acetyltransf_3"/>
    <property type="match status" value="1"/>
</dbReference>
<dbReference type="Gene3D" id="3.40.630.30">
    <property type="match status" value="1"/>
</dbReference>
<dbReference type="InterPro" id="IPR051908">
    <property type="entry name" value="Ribosomal_N-acetyltransferase"/>
</dbReference>
<dbReference type="PANTHER" id="PTHR43441">
    <property type="entry name" value="RIBOSOMAL-PROTEIN-SERINE ACETYLTRANSFERASE"/>
    <property type="match status" value="1"/>
</dbReference>
<dbReference type="AlphaFoldDB" id="A0A9D2LC14"/>
<dbReference type="PROSITE" id="PS51186">
    <property type="entry name" value="GNAT"/>
    <property type="match status" value="1"/>
</dbReference>
<feature type="region of interest" description="Disordered" evidence="1">
    <location>
        <begin position="187"/>
        <end position="223"/>
    </location>
</feature>
<proteinExistence type="predicted"/>
<dbReference type="InterPro" id="IPR016181">
    <property type="entry name" value="Acyl_CoA_acyltransferase"/>
</dbReference>
<accession>A0A9D2LC14</accession>
<comment type="caution">
    <text evidence="3">The sequence shown here is derived from an EMBL/GenBank/DDBJ whole genome shotgun (WGS) entry which is preliminary data.</text>
</comment>
<evidence type="ECO:0000313" key="4">
    <source>
        <dbReference type="Proteomes" id="UP000823823"/>
    </source>
</evidence>
<dbReference type="EMBL" id="DWZH01000034">
    <property type="protein sequence ID" value="HJB09750.1"/>
    <property type="molecule type" value="Genomic_DNA"/>
</dbReference>
<dbReference type="PANTHER" id="PTHR43441:SF10">
    <property type="entry name" value="ACETYLTRANSFERASE"/>
    <property type="match status" value="1"/>
</dbReference>
<dbReference type="SUPFAM" id="SSF55729">
    <property type="entry name" value="Acyl-CoA N-acyltransferases (Nat)"/>
    <property type="match status" value="1"/>
</dbReference>
<evidence type="ECO:0000313" key="3">
    <source>
        <dbReference type="EMBL" id="HJB09750.1"/>
    </source>
</evidence>
<evidence type="ECO:0000256" key="1">
    <source>
        <dbReference type="SAM" id="MobiDB-lite"/>
    </source>
</evidence>
<dbReference type="Proteomes" id="UP000823823">
    <property type="component" value="Unassembled WGS sequence"/>
</dbReference>
<reference evidence="3" key="1">
    <citation type="journal article" date="2021" name="PeerJ">
        <title>Extensive microbial diversity within the chicken gut microbiome revealed by metagenomics and culture.</title>
        <authorList>
            <person name="Gilroy R."/>
            <person name="Ravi A."/>
            <person name="Getino M."/>
            <person name="Pursley I."/>
            <person name="Horton D.L."/>
            <person name="Alikhan N.F."/>
            <person name="Baker D."/>
            <person name="Gharbi K."/>
            <person name="Hall N."/>
            <person name="Watson M."/>
            <person name="Adriaenssens E.M."/>
            <person name="Foster-Nyarko E."/>
            <person name="Jarju S."/>
            <person name="Secka A."/>
            <person name="Antonio M."/>
            <person name="Oren A."/>
            <person name="Chaudhuri R.R."/>
            <person name="La Ragione R."/>
            <person name="Hildebrand F."/>
            <person name="Pallen M.J."/>
        </authorList>
    </citation>
    <scope>NUCLEOTIDE SEQUENCE</scope>
    <source>
        <strain evidence="3">ChiHjej13B12-24818</strain>
    </source>
</reference>
<gene>
    <name evidence="3" type="ORF">H9786_04340</name>
</gene>
<dbReference type="InterPro" id="IPR000182">
    <property type="entry name" value="GNAT_dom"/>
</dbReference>
<protein>
    <submittedName>
        <fullName evidence="3">GNAT family N-acetyltransferase</fullName>
    </submittedName>
</protein>
<feature type="compositionally biased region" description="Basic and acidic residues" evidence="1">
    <location>
        <begin position="19"/>
        <end position="33"/>
    </location>
</feature>
<dbReference type="GO" id="GO:1990189">
    <property type="term" value="F:protein N-terminal-serine acetyltransferase activity"/>
    <property type="evidence" value="ECO:0007669"/>
    <property type="project" value="TreeGrafter"/>
</dbReference>
<feature type="compositionally biased region" description="Gly residues" evidence="1">
    <location>
        <begin position="205"/>
        <end position="215"/>
    </location>
</feature>
<feature type="domain" description="N-acetyltransferase" evidence="2">
    <location>
        <begin position="27"/>
        <end position="185"/>
    </location>
</feature>
<dbReference type="GO" id="GO:0005737">
    <property type="term" value="C:cytoplasm"/>
    <property type="evidence" value="ECO:0007669"/>
    <property type="project" value="TreeGrafter"/>
</dbReference>
<dbReference type="GO" id="GO:0008999">
    <property type="term" value="F:protein-N-terminal-alanine acetyltransferase activity"/>
    <property type="evidence" value="ECO:0007669"/>
    <property type="project" value="TreeGrafter"/>
</dbReference>
<feature type="region of interest" description="Disordered" evidence="1">
    <location>
        <begin position="1"/>
        <end position="33"/>
    </location>
</feature>
<sequence>MPPRVAGRQDGLVPTSDDVNSRHDHDHGLRPLRPEDAPAVLAAYRSATDMARQGTVTTLQQARTQVSWLLAEDRQATAIVDREDTLVGLVAISIDRANLLGWFFYWLHAAHRGQGLAARAAAAVADRALAPPVDGGWGLERLELGHRVTNPASGAVARAAGFVPEGTERQKFRIGEERVDVLTYGRLRSDPSPTVPGLAWRERPGAGGRGGGADYPGGHDRRS</sequence>
<name>A0A9D2LC14_9MICO</name>
<reference evidence="3" key="2">
    <citation type="submission" date="2021-04" db="EMBL/GenBank/DDBJ databases">
        <authorList>
            <person name="Gilroy R."/>
        </authorList>
    </citation>
    <scope>NUCLEOTIDE SEQUENCE</scope>
    <source>
        <strain evidence="3">ChiHjej13B12-24818</strain>
    </source>
</reference>